<accession>A0A9D9ND30</accession>
<name>A0A9D9ND30_9SPIO</name>
<organism evidence="1 2">
    <name type="scientific">Candidatus Ornithospirochaeta stercoravium</name>
    <dbReference type="NCBI Taxonomy" id="2840897"/>
    <lineage>
        <taxon>Bacteria</taxon>
        <taxon>Pseudomonadati</taxon>
        <taxon>Spirochaetota</taxon>
        <taxon>Spirochaetia</taxon>
        <taxon>Spirochaetales</taxon>
        <taxon>Spirochaetaceae</taxon>
        <taxon>Spirochaetaceae incertae sedis</taxon>
        <taxon>Candidatus Ornithospirochaeta</taxon>
    </lineage>
</organism>
<gene>
    <name evidence="1" type="ORF">IAA72_04715</name>
</gene>
<evidence type="ECO:0000313" key="2">
    <source>
        <dbReference type="Proteomes" id="UP000810292"/>
    </source>
</evidence>
<proteinExistence type="predicted"/>
<dbReference type="AlphaFoldDB" id="A0A9D9ND30"/>
<evidence type="ECO:0000313" key="1">
    <source>
        <dbReference type="EMBL" id="MBO8469066.1"/>
    </source>
</evidence>
<dbReference type="Proteomes" id="UP000810292">
    <property type="component" value="Unassembled WGS sequence"/>
</dbReference>
<reference evidence="1" key="2">
    <citation type="journal article" date="2021" name="PeerJ">
        <title>Extensive microbial diversity within the chicken gut microbiome revealed by metagenomics and culture.</title>
        <authorList>
            <person name="Gilroy R."/>
            <person name="Ravi A."/>
            <person name="Getino M."/>
            <person name="Pursley I."/>
            <person name="Horton D.L."/>
            <person name="Alikhan N.F."/>
            <person name="Baker D."/>
            <person name="Gharbi K."/>
            <person name="Hall N."/>
            <person name="Watson M."/>
            <person name="Adriaenssens E.M."/>
            <person name="Foster-Nyarko E."/>
            <person name="Jarju S."/>
            <person name="Secka A."/>
            <person name="Antonio M."/>
            <person name="Oren A."/>
            <person name="Chaudhuri R.R."/>
            <person name="La Ragione R."/>
            <person name="Hildebrand F."/>
            <person name="Pallen M.J."/>
        </authorList>
    </citation>
    <scope>NUCLEOTIDE SEQUENCE</scope>
    <source>
        <strain evidence="1">14700</strain>
    </source>
</reference>
<dbReference type="EMBL" id="JADIMF010000073">
    <property type="protein sequence ID" value="MBO8469066.1"/>
    <property type="molecule type" value="Genomic_DNA"/>
</dbReference>
<sequence length="128" mass="14998">MKLIHNENEVRKFFDIILPSYWETYETAFISIAARKKYLPEGTNTNLGKRPQMLDRDIIRTRDFDRYLAGLYRFTEKNGYTDEEGLPIPDEAKVFYANIYLSDSIAAYESMKSKVTNPLSKLRGLCPW</sequence>
<protein>
    <submittedName>
        <fullName evidence="1">Uncharacterized protein</fullName>
    </submittedName>
</protein>
<comment type="caution">
    <text evidence="1">The sequence shown here is derived from an EMBL/GenBank/DDBJ whole genome shotgun (WGS) entry which is preliminary data.</text>
</comment>
<reference evidence="1" key="1">
    <citation type="submission" date="2020-10" db="EMBL/GenBank/DDBJ databases">
        <authorList>
            <person name="Gilroy R."/>
        </authorList>
    </citation>
    <scope>NUCLEOTIDE SEQUENCE</scope>
    <source>
        <strain evidence="1">14700</strain>
    </source>
</reference>